<dbReference type="InterPro" id="IPR006143">
    <property type="entry name" value="RND_pump_MFP"/>
</dbReference>
<dbReference type="SUPFAM" id="SSF111369">
    <property type="entry name" value="HlyD-like secretion proteins"/>
    <property type="match status" value="1"/>
</dbReference>
<keyword evidence="3" id="KW-1133">Transmembrane helix</keyword>
<dbReference type="Gene3D" id="2.40.30.170">
    <property type="match status" value="1"/>
</dbReference>
<accession>A0A0J1HJ35</accession>
<feature type="domain" description="CusB-like beta-barrel" evidence="5">
    <location>
        <begin position="223"/>
        <end position="293"/>
    </location>
</feature>
<dbReference type="STRING" id="320778.ABT57_02600"/>
<dbReference type="PATRIC" id="fig|320778.3.peg.560"/>
<dbReference type="AlphaFoldDB" id="A0A0J1HJ35"/>
<evidence type="ECO:0000313" key="6">
    <source>
        <dbReference type="EMBL" id="KLV11633.1"/>
    </source>
</evidence>
<dbReference type="Gene3D" id="2.40.50.100">
    <property type="match status" value="2"/>
</dbReference>
<organism evidence="6 7">
    <name type="scientific">Photobacterium ganghwense</name>
    <dbReference type="NCBI Taxonomy" id="320778"/>
    <lineage>
        <taxon>Bacteria</taxon>
        <taxon>Pseudomonadati</taxon>
        <taxon>Pseudomonadota</taxon>
        <taxon>Gammaproteobacteria</taxon>
        <taxon>Vibrionales</taxon>
        <taxon>Vibrionaceae</taxon>
        <taxon>Photobacterium</taxon>
    </lineage>
</organism>
<dbReference type="NCBIfam" id="TIGR01730">
    <property type="entry name" value="RND_mfp"/>
    <property type="match status" value="1"/>
</dbReference>
<feature type="domain" description="Multidrug resistance protein MdtA-like barrel-sandwich hybrid" evidence="4">
    <location>
        <begin position="90"/>
        <end position="217"/>
    </location>
</feature>
<dbReference type="Pfam" id="PF25954">
    <property type="entry name" value="Beta-barrel_RND_2"/>
    <property type="match status" value="1"/>
</dbReference>
<sequence length="391" mass="41785">MLSVKKLLNRKPWILSVIILLLLGAWLISGTLLPGSGSGSANNEASDATSDAPTDTSKTPPLAKVVVSPFETQTVTRTLSLYGRTAPDREAKLAAEVSGTVEQLLVQKGQRVKAGDPLVKLDKADRELQLQRANALLKVRNQEYSAAQSLRKRGLQGEVAFSQAEAALIEAKATVRSLQITLNNTVIYAPFEGIVEHLLVEKGDYLGIGDPVATIVDLDPLVISADVSERHIEKVYKGQLAYVELVSGLTTEGKLRYRATVANETTNTYPIEIEIANPGMTLTAGASANLELKLKDESAIKIPPSMLALDEAGNLGIKTLTDGDLVKFIPIAIVKVEPDGVWLGGTAQHVEVITVGQGFVRDGDTVIPVRQTASLTAPDQQPGTQIEQGSK</sequence>
<feature type="region of interest" description="Disordered" evidence="2">
    <location>
        <begin position="38"/>
        <end position="62"/>
    </location>
</feature>
<evidence type="ECO:0000259" key="5">
    <source>
        <dbReference type="Pfam" id="PF25954"/>
    </source>
</evidence>
<evidence type="ECO:0000256" key="1">
    <source>
        <dbReference type="ARBA" id="ARBA00009477"/>
    </source>
</evidence>
<evidence type="ECO:0000313" key="7">
    <source>
        <dbReference type="Proteomes" id="UP000035909"/>
    </source>
</evidence>
<dbReference type="EMBL" id="LDOU01000002">
    <property type="protein sequence ID" value="KLV11633.1"/>
    <property type="molecule type" value="Genomic_DNA"/>
</dbReference>
<gene>
    <name evidence="6" type="ORF">ABT57_02600</name>
</gene>
<keyword evidence="7" id="KW-1185">Reference proteome</keyword>
<dbReference type="GO" id="GO:0015562">
    <property type="term" value="F:efflux transmembrane transporter activity"/>
    <property type="evidence" value="ECO:0007669"/>
    <property type="project" value="TreeGrafter"/>
</dbReference>
<feature type="compositionally biased region" description="Polar residues" evidence="2">
    <location>
        <begin position="41"/>
        <end position="59"/>
    </location>
</feature>
<comment type="caution">
    <text evidence="6">The sequence shown here is derived from an EMBL/GenBank/DDBJ whole genome shotgun (WGS) entry which is preliminary data.</text>
</comment>
<keyword evidence="3" id="KW-0472">Membrane</keyword>
<keyword evidence="3" id="KW-0812">Transmembrane</keyword>
<dbReference type="PANTHER" id="PTHR30469:SF29">
    <property type="entry name" value="BLR2860 PROTEIN"/>
    <property type="match status" value="1"/>
</dbReference>
<proteinExistence type="inferred from homology"/>
<dbReference type="PANTHER" id="PTHR30469">
    <property type="entry name" value="MULTIDRUG RESISTANCE PROTEIN MDTA"/>
    <property type="match status" value="1"/>
</dbReference>
<dbReference type="Pfam" id="PF25917">
    <property type="entry name" value="BSH_RND"/>
    <property type="match status" value="1"/>
</dbReference>
<feature type="transmembrane region" description="Helical" evidence="3">
    <location>
        <begin position="12"/>
        <end position="33"/>
    </location>
</feature>
<name>A0A0J1HJ35_9GAMM</name>
<evidence type="ECO:0000256" key="3">
    <source>
        <dbReference type="SAM" id="Phobius"/>
    </source>
</evidence>
<dbReference type="RefSeq" id="WP_047883592.1">
    <property type="nucleotide sequence ID" value="NZ_CP071325.1"/>
</dbReference>
<comment type="similarity">
    <text evidence="1">Belongs to the membrane fusion protein (MFP) (TC 8.A.1) family.</text>
</comment>
<reference evidence="6 7" key="1">
    <citation type="submission" date="2015-05" db="EMBL/GenBank/DDBJ databases">
        <title>Photobacterium galathea sp. nov.</title>
        <authorList>
            <person name="Machado H."/>
            <person name="Gram L."/>
        </authorList>
    </citation>
    <scope>NUCLEOTIDE SEQUENCE [LARGE SCALE GENOMIC DNA]</scope>
    <source>
        <strain evidence="6 7">DSM 22954</strain>
    </source>
</reference>
<dbReference type="Proteomes" id="UP000035909">
    <property type="component" value="Unassembled WGS sequence"/>
</dbReference>
<evidence type="ECO:0000256" key="2">
    <source>
        <dbReference type="SAM" id="MobiDB-lite"/>
    </source>
</evidence>
<dbReference type="InterPro" id="IPR058792">
    <property type="entry name" value="Beta-barrel_RND_2"/>
</dbReference>
<dbReference type="InterPro" id="IPR058625">
    <property type="entry name" value="MdtA-like_BSH"/>
</dbReference>
<evidence type="ECO:0000259" key="4">
    <source>
        <dbReference type="Pfam" id="PF25917"/>
    </source>
</evidence>
<dbReference type="OrthoDB" id="9806939at2"/>
<dbReference type="GO" id="GO:1990281">
    <property type="term" value="C:efflux pump complex"/>
    <property type="evidence" value="ECO:0007669"/>
    <property type="project" value="TreeGrafter"/>
</dbReference>
<protein>
    <submittedName>
        <fullName evidence="6">Hemolysin D</fullName>
    </submittedName>
</protein>